<dbReference type="PANTHER" id="PTHR24112:SF9">
    <property type="entry name" value="PROTEIN PHOSPHATASE 1 REGULATORY SUBUNIT 37"/>
    <property type="match status" value="1"/>
</dbReference>
<feature type="compositionally biased region" description="Pro residues" evidence="9">
    <location>
        <begin position="1"/>
        <end position="12"/>
    </location>
</feature>
<dbReference type="InterPro" id="IPR051279">
    <property type="entry name" value="PP1-Reg/Actin-Interact_Protein"/>
</dbReference>
<dbReference type="Gene3D" id="3.80.10.10">
    <property type="entry name" value="Ribonuclease Inhibitor"/>
    <property type="match status" value="1"/>
</dbReference>
<gene>
    <name evidence="10" type="primary">PPP1R37</name>
</gene>
<evidence type="ECO:0000313" key="10">
    <source>
        <dbReference type="Ensembl" id="ENSSSUP00005030351.1"/>
    </source>
</evidence>
<keyword evidence="2" id="KW-0677">Repeat</keyword>
<dbReference type="GeneID" id="115279649"/>
<evidence type="ECO:0000256" key="6">
    <source>
        <dbReference type="ARBA" id="ARBA00041209"/>
    </source>
</evidence>
<organism evidence="10 11">
    <name type="scientific">Suricata suricatta</name>
    <name type="common">Meerkat</name>
    <dbReference type="NCBI Taxonomy" id="37032"/>
    <lineage>
        <taxon>Eukaryota</taxon>
        <taxon>Metazoa</taxon>
        <taxon>Chordata</taxon>
        <taxon>Craniata</taxon>
        <taxon>Vertebrata</taxon>
        <taxon>Euteleostomi</taxon>
        <taxon>Mammalia</taxon>
        <taxon>Eutheria</taxon>
        <taxon>Laurasiatheria</taxon>
        <taxon>Carnivora</taxon>
        <taxon>Feliformia</taxon>
        <taxon>Herpestidae</taxon>
        <taxon>Suricata</taxon>
    </lineage>
</organism>
<reference evidence="10 11" key="1">
    <citation type="submission" date="2019-05" db="EMBL/GenBank/DDBJ databases">
        <title>A Chromosome-scale Meerkat (S. suricatta) Genome Assembly.</title>
        <authorList>
            <person name="Dudchenko O."/>
            <person name="Lieberman Aiden E."/>
            <person name="Tung J."/>
            <person name="Barreiro L.B."/>
            <person name="Clutton-Brock T.H."/>
        </authorList>
    </citation>
    <scope>NUCLEOTIDE SEQUENCE [LARGE SCALE GENOMIC DNA]</scope>
</reference>
<reference evidence="10" key="3">
    <citation type="submission" date="2025-09" db="UniProtKB">
        <authorList>
            <consortium name="Ensembl"/>
        </authorList>
    </citation>
    <scope>IDENTIFICATION</scope>
</reference>
<keyword evidence="11" id="KW-1185">Reference proteome</keyword>
<feature type="compositionally biased region" description="Pro residues" evidence="9">
    <location>
        <begin position="626"/>
        <end position="637"/>
    </location>
</feature>
<feature type="compositionally biased region" description="Acidic residues" evidence="9">
    <location>
        <begin position="511"/>
        <end position="520"/>
    </location>
</feature>
<dbReference type="OrthoDB" id="10034042at2759"/>
<dbReference type="SUPFAM" id="SSF52047">
    <property type="entry name" value="RNI-like"/>
    <property type="match status" value="1"/>
</dbReference>
<dbReference type="InterPro" id="IPR001611">
    <property type="entry name" value="Leu-rich_rpt"/>
</dbReference>
<reference evidence="10" key="2">
    <citation type="submission" date="2025-08" db="UniProtKB">
        <authorList>
            <consortium name="Ensembl"/>
        </authorList>
    </citation>
    <scope>IDENTIFICATION</scope>
</reference>
<feature type="compositionally biased region" description="Low complexity" evidence="9">
    <location>
        <begin position="526"/>
        <end position="545"/>
    </location>
</feature>
<evidence type="ECO:0000256" key="9">
    <source>
        <dbReference type="SAM" id="MobiDB-lite"/>
    </source>
</evidence>
<dbReference type="Ensembl" id="ENSSSUT00005034638.1">
    <property type="protein sequence ID" value="ENSSSUP00005030351.1"/>
    <property type="gene ID" value="ENSSSUG00005019548.1"/>
</dbReference>
<evidence type="ECO:0000256" key="4">
    <source>
        <dbReference type="ARBA" id="ARBA00038315"/>
    </source>
</evidence>
<evidence type="ECO:0000256" key="3">
    <source>
        <dbReference type="ARBA" id="ARBA00023272"/>
    </source>
</evidence>
<dbReference type="GO" id="GO:0004864">
    <property type="term" value="F:protein phosphatase inhibitor activity"/>
    <property type="evidence" value="ECO:0007669"/>
    <property type="project" value="UniProtKB-KW"/>
</dbReference>
<dbReference type="InterPro" id="IPR032675">
    <property type="entry name" value="LRR_dom_sf"/>
</dbReference>
<dbReference type="PANTHER" id="PTHR24112">
    <property type="entry name" value="LEUCINE-RICH REPEAT, ISOFORM F-RELATED"/>
    <property type="match status" value="1"/>
</dbReference>
<feature type="region of interest" description="Disordered" evidence="9">
    <location>
        <begin position="459"/>
        <end position="666"/>
    </location>
</feature>
<feature type="compositionally biased region" description="Pro residues" evidence="9">
    <location>
        <begin position="583"/>
        <end position="595"/>
    </location>
</feature>
<proteinExistence type="inferred from homology"/>
<keyword evidence="1" id="KW-0433">Leucine-rich repeat</keyword>
<dbReference type="AlphaFoldDB" id="A0A673V9X0"/>
<keyword evidence="3" id="KW-0650">Protein phosphatase inhibitor</keyword>
<evidence type="ECO:0000313" key="11">
    <source>
        <dbReference type="Proteomes" id="UP000472268"/>
    </source>
</evidence>
<dbReference type="CTD" id="284352"/>
<dbReference type="OMA" id="EHELRCP"/>
<dbReference type="Proteomes" id="UP000472268">
    <property type="component" value="Chromosome 16"/>
</dbReference>
<dbReference type="Pfam" id="PF13516">
    <property type="entry name" value="LRR_6"/>
    <property type="match status" value="3"/>
</dbReference>
<protein>
    <recommendedName>
        <fullName evidence="5">Protein phosphatase 1 regulatory subunit 37</fullName>
    </recommendedName>
    <alternativeName>
        <fullName evidence="6">Leucine-rich repeat-containing protein 68</fullName>
    </alternativeName>
</protein>
<evidence type="ECO:0000256" key="5">
    <source>
        <dbReference type="ARBA" id="ARBA00040684"/>
    </source>
</evidence>
<comment type="function">
    <text evidence="7">Inhibits phosphatase activity of protein phosphatase 1 (PP1) complexes.</text>
</comment>
<feature type="region of interest" description="Disordered" evidence="9">
    <location>
        <begin position="1"/>
        <end position="43"/>
    </location>
</feature>
<evidence type="ECO:0000256" key="2">
    <source>
        <dbReference type="ARBA" id="ARBA00022737"/>
    </source>
</evidence>
<dbReference type="RefSeq" id="XP_029779992.1">
    <property type="nucleotide sequence ID" value="XM_029924132.1"/>
</dbReference>
<dbReference type="FunFam" id="3.80.10.10:FF:000324">
    <property type="entry name" value="Protein phosphatase 1 regulatory subunit 37"/>
    <property type="match status" value="1"/>
</dbReference>
<dbReference type="CDD" id="cd00116">
    <property type="entry name" value="LRR_RI"/>
    <property type="match status" value="1"/>
</dbReference>
<comment type="similarity">
    <text evidence="4">Belongs to the PPP1R37 family.</text>
</comment>
<name>A0A673V9X0_SURSU</name>
<evidence type="ECO:0000256" key="7">
    <source>
        <dbReference type="ARBA" id="ARBA00060048"/>
    </source>
</evidence>
<feature type="compositionally biased region" description="Low complexity" evidence="9">
    <location>
        <begin position="24"/>
        <end position="36"/>
    </location>
</feature>
<evidence type="ECO:0000256" key="1">
    <source>
        <dbReference type="ARBA" id="ARBA00022614"/>
    </source>
</evidence>
<evidence type="ECO:0000256" key="8">
    <source>
        <dbReference type="ARBA" id="ARBA00065735"/>
    </source>
</evidence>
<sequence>METPPQEGPPGPGTDADAEEAPAEARSPSPASSPADGRLKAAAKRVTFPSDEDIVSGAVEPKDPWRHAQNVTVDEVIGAYKQACQKLSCRQIPKLLRQLQEFTDLGHRIDCLDLKGEKLDYKACEALEEVFKRLQFKVVDLEQTNLDEDGASALFDMIEYYESATHLNISFNKHIGTRGWQAAAHMMRKTSCLQYLDARNTPLLEHSAPFVARALRIRSSLAVLHLENASLSGRPLMLLATALKMNVNLKELYLADNKLNGLQDSAQLGNLLKFNCSLQILDLRNNHVLDSGLAYICEGLKEQKKGLETLVLWNNQLTHTGMAFLGMTLPHTQSLETLNLGHNPIGNEGVRNLKNGLISNRSVLRLGLTSTKLTCEGAVAVAEFIAESPRLLRLDLRENEIKTGGLMALSLALKVNRSLLRLDLDREPKKEAVKSFIETQKALLAEIQNGCKQNFMLAREQEEKEQRPQLSASMPEITITEPQPDEEPGEEPAARAQENGAPGPGARPDSDSDSDSEEEGGERAEAPCPALVPPSDSLGPGDRSPPGSPSSPTEQRISVSSPGRGHKVFVVTRVESPPERAEPPLPPTPPCPSPPTASASPPASPTLPPAEAVGAQDPGLSEPQSQPEPPQSGPPLPNGLKPEFALALPPEPPPGPEAKAGSCGLEHELSCSKNEKELEELLLEASQDSGQETL</sequence>
<dbReference type="SMART" id="SM00368">
    <property type="entry name" value="LRR_RI"/>
    <property type="match status" value="7"/>
</dbReference>
<accession>A0A673V9X0</accession>
<comment type="subunit">
    <text evidence="8">Interacts with PPP1CA.</text>
</comment>
<dbReference type="PROSITE" id="PS51450">
    <property type="entry name" value="LRR"/>
    <property type="match status" value="1"/>
</dbReference>